<dbReference type="AlphaFoldDB" id="A0AAE3KUQ9"/>
<keyword evidence="3" id="KW-1185">Reference proteome</keyword>
<protein>
    <recommendedName>
        <fullName evidence="1">DUF6984 domain-containing protein</fullName>
    </recommendedName>
</protein>
<feature type="domain" description="DUF6984" evidence="1">
    <location>
        <begin position="4"/>
        <end position="102"/>
    </location>
</feature>
<name>A0AAE3KUQ9_9BACT</name>
<proteinExistence type="predicted"/>
<dbReference type="Pfam" id="PF22480">
    <property type="entry name" value="DUF6984"/>
    <property type="match status" value="1"/>
</dbReference>
<reference evidence="2 3" key="1">
    <citation type="submission" date="2018-11" db="EMBL/GenBank/DDBJ databases">
        <title>Novel bacteria species description.</title>
        <authorList>
            <person name="Han J.-H."/>
        </authorList>
    </citation>
    <scope>NUCLEOTIDE SEQUENCE [LARGE SCALE GENOMIC DNA]</scope>
    <source>
        <strain evidence="2 3">KCTC23259</strain>
    </source>
</reference>
<evidence type="ECO:0000259" key="1">
    <source>
        <dbReference type="Pfam" id="PF22480"/>
    </source>
</evidence>
<dbReference type="EMBL" id="RJUF01000181">
    <property type="protein sequence ID" value="MCP9765204.1"/>
    <property type="molecule type" value="Genomic_DNA"/>
</dbReference>
<evidence type="ECO:0000313" key="3">
    <source>
        <dbReference type="Proteomes" id="UP001204144"/>
    </source>
</evidence>
<dbReference type="Proteomes" id="UP001204144">
    <property type="component" value="Unassembled WGS sequence"/>
</dbReference>
<accession>A0AAE3KUQ9</accession>
<dbReference type="RefSeq" id="WP_255038893.1">
    <property type="nucleotide sequence ID" value="NZ_RJUF01000181.1"/>
</dbReference>
<dbReference type="InterPro" id="IPR054253">
    <property type="entry name" value="DUF6984"/>
</dbReference>
<sequence>MQERRKIKPEEKALIEFLLSKVGLNSEEYPIADLVDEYEGYVMGSIGLGDPELAPYAGDLIQAKYTDTDGKEVVITLTMDENGQLLDLDFWKVDFSKLITYPKPENLFFEED</sequence>
<gene>
    <name evidence="2" type="ORF">EGI31_19895</name>
</gene>
<evidence type="ECO:0000313" key="2">
    <source>
        <dbReference type="EMBL" id="MCP9765204.1"/>
    </source>
</evidence>
<comment type="caution">
    <text evidence="2">The sequence shown here is derived from an EMBL/GenBank/DDBJ whole genome shotgun (WGS) entry which is preliminary data.</text>
</comment>
<organism evidence="2 3">
    <name type="scientific">Lacihabitans soyangensis</name>
    <dbReference type="NCBI Taxonomy" id="869394"/>
    <lineage>
        <taxon>Bacteria</taxon>
        <taxon>Pseudomonadati</taxon>
        <taxon>Bacteroidota</taxon>
        <taxon>Cytophagia</taxon>
        <taxon>Cytophagales</taxon>
        <taxon>Leadbetterellaceae</taxon>
        <taxon>Lacihabitans</taxon>
    </lineage>
</organism>